<dbReference type="Proteomes" id="UP001589750">
    <property type="component" value="Unassembled WGS sequence"/>
</dbReference>
<protein>
    <recommendedName>
        <fullName evidence="3">Suppressor of fused protein (SUFU)</fullName>
    </recommendedName>
</protein>
<dbReference type="EMBL" id="JBHMDG010000014">
    <property type="protein sequence ID" value="MFB9313866.1"/>
    <property type="molecule type" value="Genomic_DNA"/>
</dbReference>
<evidence type="ECO:0000313" key="2">
    <source>
        <dbReference type="Proteomes" id="UP001589750"/>
    </source>
</evidence>
<proteinExistence type="predicted"/>
<dbReference type="RefSeq" id="WP_140010253.1">
    <property type="nucleotide sequence ID" value="NZ_JBHMDG010000014.1"/>
</dbReference>
<keyword evidence="2" id="KW-1185">Reference proteome</keyword>
<name>A0ABV5KB28_9ACTN</name>
<evidence type="ECO:0008006" key="3">
    <source>
        <dbReference type="Google" id="ProtNLM"/>
    </source>
</evidence>
<reference evidence="1 2" key="1">
    <citation type="submission" date="2024-09" db="EMBL/GenBank/DDBJ databases">
        <authorList>
            <person name="Sun Q."/>
            <person name="Mori K."/>
        </authorList>
    </citation>
    <scope>NUCLEOTIDE SEQUENCE [LARGE SCALE GENOMIC DNA]</scope>
    <source>
        <strain evidence="1 2">JCM 9626</strain>
    </source>
</reference>
<organism evidence="1 2">
    <name type="scientific">Nocardioides plantarum</name>
    <dbReference type="NCBI Taxonomy" id="29299"/>
    <lineage>
        <taxon>Bacteria</taxon>
        <taxon>Bacillati</taxon>
        <taxon>Actinomycetota</taxon>
        <taxon>Actinomycetes</taxon>
        <taxon>Propionibacteriales</taxon>
        <taxon>Nocardioidaceae</taxon>
        <taxon>Nocardioides</taxon>
    </lineage>
</organism>
<comment type="caution">
    <text evidence="1">The sequence shown here is derived from an EMBL/GenBank/DDBJ whole genome shotgun (WGS) entry which is preliminary data.</text>
</comment>
<accession>A0ABV5KB28</accession>
<sequence length="224" mass="24640">MSDDPWYDATEATHDQVEAYWDTQGRTDRVGFIGQAPGFACDAWALLPVWTRTTGILRSSGLSGPLDVAPDGTPSGGERFELYVEAPAWADRATVDFLDEWWTTALLRVMSSYVGTGMLPTIEEHGLLTMAVTDFPERQHASLAGWLDDDGRATVGIGRLDTARDGRTIDVGWGRESLFPLTPLLPVEVAYLRDTGDRAGLLSALRRGPTRHWAVAEREPVVRP</sequence>
<evidence type="ECO:0000313" key="1">
    <source>
        <dbReference type="EMBL" id="MFB9313866.1"/>
    </source>
</evidence>
<gene>
    <name evidence="1" type="ORF">ACFFRI_12500</name>
</gene>